<dbReference type="GO" id="GO:0048040">
    <property type="term" value="F:UDP-glucuronate decarboxylase activity"/>
    <property type="evidence" value="ECO:0007669"/>
    <property type="project" value="UniProtKB-EC"/>
</dbReference>
<evidence type="ECO:0000256" key="3">
    <source>
        <dbReference type="ARBA" id="ARBA00005100"/>
    </source>
</evidence>
<comment type="subcellular location">
    <subcellularLocation>
        <location evidence="2">Golgi apparatus</location>
        <location evidence="2">Golgi stack membrane</location>
        <topology evidence="2">Single-pass type II membrane protein</topology>
    </subcellularLocation>
</comment>
<dbReference type="PANTHER" id="PTHR43078">
    <property type="entry name" value="UDP-GLUCURONIC ACID DECARBOXYLASE-RELATED"/>
    <property type="match status" value="1"/>
</dbReference>
<evidence type="ECO:0000259" key="15">
    <source>
        <dbReference type="Pfam" id="PF00535"/>
    </source>
</evidence>
<evidence type="ECO:0000256" key="2">
    <source>
        <dbReference type="ARBA" id="ARBA00004447"/>
    </source>
</evidence>
<evidence type="ECO:0000313" key="18">
    <source>
        <dbReference type="Proteomes" id="UP000316495"/>
    </source>
</evidence>
<evidence type="ECO:0000256" key="4">
    <source>
        <dbReference type="ARBA" id="ARBA00007505"/>
    </source>
</evidence>
<dbReference type="Pfam" id="PF00535">
    <property type="entry name" value="Glycos_transf_2"/>
    <property type="match status" value="1"/>
</dbReference>
<gene>
    <name evidence="17" type="ORF">Athens101428_598</name>
</gene>
<dbReference type="Gene3D" id="3.40.50.720">
    <property type="entry name" value="NAD(P)-binding Rossmann-like Domain"/>
    <property type="match status" value="1"/>
</dbReference>
<dbReference type="GO" id="GO:0033320">
    <property type="term" value="P:UDP-D-xylose biosynthetic process"/>
    <property type="evidence" value="ECO:0007669"/>
    <property type="project" value="UniProtKB-UniPathway"/>
</dbReference>
<evidence type="ECO:0000259" key="16">
    <source>
        <dbReference type="Pfam" id="PF16363"/>
    </source>
</evidence>
<evidence type="ECO:0000256" key="8">
    <source>
        <dbReference type="ARBA" id="ARBA00022968"/>
    </source>
</evidence>
<evidence type="ECO:0000256" key="5">
    <source>
        <dbReference type="ARBA" id="ARBA00012290"/>
    </source>
</evidence>
<keyword evidence="6" id="KW-0812">Transmembrane</keyword>
<organism evidence="17 18">
    <name type="scientific">Candidatus Berkelbacteria bacterium Athens1014_28</name>
    <dbReference type="NCBI Taxonomy" id="2017145"/>
    <lineage>
        <taxon>Bacteria</taxon>
        <taxon>Candidatus Berkelbacteria</taxon>
    </lineage>
</organism>
<dbReference type="Gene3D" id="3.90.550.10">
    <property type="entry name" value="Spore Coat Polysaccharide Biosynthesis Protein SpsA, Chain A"/>
    <property type="match status" value="1"/>
</dbReference>
<comment type="pathway">
    <text evidence="3">Nucleotide-sugar biosynthesis; UDP-alpha-D-xylose biosynthesis; UDP-alpha-D-xylose from UDP-alpha-D-glucuronate: step 1/1.</text>
</comment>
<feature type="domain" description="NAD(P)-binding" evidence="16">
    <location>
        <begin position="278"/>
        <end position="575"/>
    </location>
</feature>
<dbReference type="GO" id="GO:0070403">
    <property type="term" value="F:NAD+ binding"/>
    <property type="evidence" value="ECO:0007669"/>
    <property type="project" value="InterPro"/>
</dbReference>
<dbReference type="InterPro" id="IPR044516">
    <property type="entry name" value="UXS-like"/>
</dbReference>
<dbReference type="Proteomes" id="UP000316495">
    <property type="component" value="Unassembled WGS sequence"/>
</dbReference>
<evidence type="ECO:0000256" key="11">
    <source>
        <dbReference type="ARBA" id="ARBA00023034"/>
    </source>
</evidence>
<evidence type="ECO:0000256" key="12">
    <source>
        <dbReference type="ARBA" id="ARBA00023136"/>
    </source>
</evidence>
<evidence type="ECO:0000256" key="9">
    <source>
        <dbReference type="ARBA" id="ARBA00022989"/>
    </source>
</evidence>
<accession>A0A554LL97</accession>
<keyword evidence="7" id="KW-0210">Decarboxylase</keyword>
<sequence length="584" mass="66509">MAKPFTPTYEVGGPVPKLSIIIPAYNEEKNIYQTIDRIVKVHDRLGYDYEVLVVVDGSPDKTATVAKSHRSKNLRVLSYQPNRGKGYALKYGTSHALGEIITFTDAGGDFDPKQFDKFVKLLEIFDADFVLGSKRHPASKVNYPRRRRIFSKIYQLMIKILFGLNVTDTQAGLKFLKRDVARDVVSRALVKQYAFDLEMLVIAHQLGYKRIFEAPIELDFNAVSSGINFKTIKKMIIDTLAIFYRARILNYYRKQKMIKEKTQKIQKIGKKLVGRNYLIAGGAGFLGANLTKKILEEGGQVVVVDNLQTGNIRNLGELKKFKNFRFKKWDICQPLKIRDHFDYVLNLACPASPPKYYLDPIKTLETNSIGTENLLKFANKNNARFFHTSTSEVYGDPKEHPQKESYSGNVEPYAMRSCYDEGKRYAEALIYQAQHQKNVNTGVVRVFNTYGPMMDPDDGRVVSNFVKQALSGEDITIQGSGRQTRSFCFVDDLVEVMMKFIHSDLEGPINIGNPKEFTILELAKKVIELTGSKSKIIHIEPAISDPKIRRPDITLVKKLLGWQPKIELEEGLKRTIDWFSEIGF</sequence>
<keyword evidence="8" id="KW-0735">Signal-anchor</keyword>
<comment type="cofactor">
    <cofactor evidence="1">
        <name>NAD(+)</name>
        <dbReference type="ChEBI" id="CHEBI:57540"/>
    </cofactor>
</comment>
<dbReference type="InterPro" id="IPR001173">
    <property type="entry name" value="Glyco_trans_2-like"/>
</dbReference>
<evidence type="ECO:0000313" key="17">
    <source>
        <dbReference type="EMBL" id="TSC93642.1"/>
    </source>
</evidence>
<dbReference type="InterPro" id="IPR036291">
    <property type="entry name" value="NAD(P)-bd_dom_sf"/>
</dbReference>
<keyword evidence="9" id="KW-1133">Transmembrane helix</keyword>
<dbReference type="FunFam" id="3.40.50.720:FF:000065">
    <property type="entry name" value="UDP-glucuronic acid decarboxylase 1"/>
    <property type="match status" value="1"/>
</dbReference>
<dbReference type="EMBL" id="VMGN01000035">
    <property type="protein sequence ID" value="TSC93642.1"/>
    <property type="molecule type" value="Genomic_DNA"/>
</dbReference>
<comment type="similarity">
    <text evidence="4">Belongs to the NAD(P)-dependent epimerase/dehydratase family. UDP-glucuronic acid decarboxylase subfamily.</text>
</comment>
<dbReference type="Pfam" id="PF16363">
    <property type="entry name" value="GDP_Man_Dehyd"/>
    <property type="match status" value="1"/>
</dbReference>
<keyword evidence="10" id="KW-0520">NAD</keyword>
<protein>
    <recommendedName>
        <fullName evidence="5">UDP-glucuronate decarboxylase</fullName>
        <ecNumber evidence="5">4.1.1.35</ecNumber>
    </recommendedName>
</protein>
<evidence type="ECO:0000256" key="10">
    <source>
        <dbReference type="ARBA" id="ARBA00023027"/>
    </source>
</evidence>
<dbReference type="GO" id="GO:0042732">
    <property type="term" value="P:D-xylose metabolic process"/>
    <property type="evidence" value="ECO:0007669"/>
    <property type="project" value="InterPro"/>
</dbReference>
<dbReference type="GO" id="GO:0005737">
    <property type="term" value="C:cytoplasm"/>
    <property type="evidence" value="ECO:0007669"/>
    <property type="project" value="TreeGrafter"/>
</dbReference>
<dbReference type="PANTHER" id="PTHR43078:SF6">
    <property type="entry name" value="UDP-GLUCURONIC ACID DECARBOXYLASE 1"/>
    <property type="match status" value="1"/>
</dbReference>
<evidence type="ECO:0000256" key="6">
    <source>
        <dbReference type="ARBA" id="ARBA00022692"/>
    </source>
</evidence>
<keyword evidence="14" id="KW-0456">Lyase</keyword>
<reference evidence="17 18" key="1">
    <citation type="submission" date="2017-07" db="EMBL/GenBank/DDBJ databases">
        <title>Mechanisms for carbon and nitrogen cycling indicate functional differentiation within the Candidate Phyla Radiation.</title>
        <authorList>
            <person name="Danczak R.E."/>
            <person name="Johnston M.D."/>
            <person name="Kenah C."/>
            <person name="Slattery M."/>
            <person name="Wrighton K.C."/>
            <person name="Wilkins M.J."/>
        </authorList>
    </citation>
    <scope>NUCLEOTIDE SEQUENCE [LARGE SCALE GENOMIC DNA]</scope>
    <source>
        <strain evidence="17">Athens1014_28</strain>
    </source>
</reference>
<feature type="domain" description="Glycosyltransferase 2-like" evidence="15">
    <location>
        <begin position="19"/>
        <end position="183"/>
    </location>
</feature>
<dbReference type="InterPro" id="IPR016040">
    <property type="entry name" value="NAD(P)-bd_dom"/>
</dbReference>
<evidence type="ECO:0000256" key="14">
    <source>
        <dbReference type="ARBA" id="ARBA00023239"/>
    </source>
</evidence>
<comment type="caution">
    <text evidence="17">The sequence shown here is derived from an EMBL/GenBank/DDBJ whole genome shotgun (WGS) entry which is preliminary data.</text>
</comment>
<evidence type="ECO:0000256" key="1">
    <source>
        <dbReference type="ARBA" id="ARBA00001911"/>
    </source>
</evidence>
<evidence type="ECO:0000256" key="13">
    <source>
        <dbReference type="ARBA" id="ARBA00023180"/>
    </source>
</evidence>
<evidence type="ECO:0000256" key="7">
    <source>
        <dbReference type="ARBA" id="ARBA00022793"/>
    </source>
</evidence>
<proteinExistence type="inferred from homology"/>
<keyword evidence="12" id="KW-0472">Membrane</keyword>
<dbReference type="InterPro" id="IPR029044">
    <property type="entry name" value="Nucleotide-diphossugar_trans"/>
</dbReference>
<dbReference type="EC" id="4.1.1.35" evidence="5"/>
<dbReference type="AlphaFoldDB" id="A0A554LL97"/>
<keyword evidence="13" id="KW-0325">Glycoprotein</keyword>
<dbReference type="SUPFAM" id="SSF53448">
    <property type="entry name" value="Nucleotide-diphospho-sugar transferases"/>
    <property type="match status" value="1"/>
</dbReference>
<name>A0A554LL97_9BACT</name>
<dbReference type="SUPFAM" id="SSF51735">
    <property type="entry name" value="NAD(P)-binding Rossmann-fold domains"/>
    <property type="match status" value="1"/>
</dbReference>
<keyword evidence="11" id="KW-0333">Golgi apparatus</keyword>
<dbReference type="UniPathway" id="UPA00796">
    <property type="reaction ID" value="UER00771"/>
</dbReference>